<protein>
    <recommendedName>
        <fullName evidence="7">Zn(2)-C6 fungal-type domain-containing protein</fullName>
    </recommendedName>
</protein>
<dbReference type="GO" id="GO:0003677">
    <property type="term" value="F:DNA binding"/>
    <property type="evidence" value="ECO:0007669"/>
    <property type="project" value="UniProtKB-KW"/>
</dbReference>
<dbReference type="CDD" id="cd00067">
    <property type="entry name" value="GAL4"/>
    <property type="match status" value="1"/>
</dbReference>
<evidence type="ECO:0000256" key="4">
    <source>
        <dbReference type="ARBA" id="ARBA00023242"/>
    </source>
</evidence>
<keyword evidence="2" id="KW-0479">Metal-binding</keyword>
<dbReference type="SMART" id="SM00906">
    <property type="entry name" value="Fungal_trans"/>
    <property type="match status" value="1"/>
</dbReference>
<dbReference type="InterPro" id="IPR050987">
    <property type="entry name" value="AtrR-like"/>
</dbReference>
<keyword evidence="3" id="KW-0238">DNA-binding</keyword>
<dbReference type="InterPro" id="IPR001138">
    <property type="entry name" value="Zn2Cys6_DnaBD"/>
</dbReference>
<proteinExistence type="predicted"/>
<feature type="domain" description="Zn(2)-C6 fungal-type" evidence="7">
    <location>
        <begin position="12"/>
        <end position="45"/>
    </location>
</feature>
<dbReference type="PROSITE" id="PS50048">
    <property type="entry name" value="ZN2_CY6_FUNGAL_2"/>
    <property type="match status" value="1"/>
</dbReference>
<evidence type="ECO:0000313" key="8">
    <source>
        <dbReference type="EMBL" id="KIK55604.1"/>
    </source>
</evidence>
<dbReference type="OrthoDB" id="4456959at2759"/>
<keyword evidence="6" id="KW-0472">Membrane</keyword>
<evidence type="ECO:0000259" key="7">
    <source>
        <dbReference type="PROSITE" id="PS50048"/>
    </source>
</evidence>
<dbReference type="GO" id="GO:0008270">
    <property type="term" value="F:zinc ion binding"/>
    <property type="evidence" value="ECO:0007669"/>
    <property type="project" value="InterPro"/>
</dbReference>
<dbReference type="GO" id="GO:0006351">
    <property type="term" value="P:DNA-templated transcription"/>
    <property type="evidence" value="ECO:0007669"/>
    <property type="project" value="InterPro"/>
</dbReference>
<organism evidence="8 9">
    <name type="scientific">Collybiopsis luxurians FD-317 M1</name>
    <dbReference type="NCBI Taxonomy" id="944289"/>
    <lineage>
        <taxon>Eukaryota</taxon>
        <taxon>Fungi</taxon>
        <taxon>Dikarya</taxon>
        <taxon>Basidiomycota</taxon>
        <taxon>Agaricomycotina</taxon>
        <taxon>Agaricomycetes</taxon>
        <taxon>Agaricomycetidae</taxon>
        <taxon>Agaricales</taxon>
        <taxon>Marasmiineae</taxon>
        <taxon>Omphalotaceae</taxon>
        <taxon>Collybiopsis</taxon>
        <taxon>Collybiopsis luxurians</taxon>
    </lineage>
</organism>
<evidence type="ECO:0000313" key="9">
    <source>
        <dbReference type="Proteomes" id="UP000053593"/>
    </source>
</evidence>
<feature type="region of interest" description="Disordered" evidence="5">
    <location>
        <begin position="121"/>
        <end position="154"/>
    </location>
</feature>
<dbReference type="Pfam" id="PF00172">
    <property type="entry name" value="Zn_clus"/>
    <property type="match status" value="1"/>
</dbReference>
<dbReference type="AlphaFoldDB" id="A0A0D0C022"/>
<accession>A0A0D0C022</accession>
<dbReference type="InterPro" id="IPR036864">
    <property type="entry name" value="Zn2-C6_fun-type_DNA-bd_sf"/>
</dbReference>
<feature type="transmembrane region" description="Helical" evidence="6">
    <location>
        <begin position="569"/>
        <end position="588"/>
    </location>
</feature>
<dbReference type="PANTHER" id="PTHR46910">
    <property type="entry name" value="TRANSCRIPTION FACTOR PDR1"/>
    <property type="match status" value="1"/>
</dbReference>
<evidence type="ECO:0000256" key="3">
    <source>
        <dbReference type="ARBA" id="ARBA00023125"/>
    </source>
</evidence>
<evidence type="ECO:0000256" key="1">
    <source>
        <dbReference type="ARBA" id="ARBA00004123"/>
    </source>
</evidence>
<keyword evidence="6" id="KW-0812">Transmembrane</keyword>
<keyword evidence="6" id="KW-1133">Transmembrane helix</keyword>
<name>A0A0D0C022_9AGAR</name>
<dbReference type="SUPFAM" id="SSF57701">
    <property type="entry name" value="Zn2/Cys6 DNA-binding domain"/>
    <property type="match status" value="1"/>
</dbReference>
<reference evidence="8 9" key="1">
    <citation type="submission" date="2014-04" db="EMBL/GenBank/DDBJ databases">
        <title>Evolutionary Origins and Diversification of the Mycorrhizal Mutualists.</title>
        <authorList>
            <consortium name="DOE Joint Genome Institute"/>
            <consortium name="Mycorrhizal Genomics Consortium"/>
            <person name="Kohler A."/>
            <person name="Kuo A."/>
            <person name="Nagy L.G."/>
            <person name="Floudas D."/>
            <person name="Copeland A."/>
            <person name="Barry K.W."/>
            <person name="Cichocki N."/>
            <person name="Veneault-Fourrey C."/>
            <person name="LaButti K."/>
            <person name="Lindquist E.A."/>
            <person name="Lipzen A."/>
            <person name="Lundell T."/>
            <person name="Morin E."/>
            <person name="Murat C."/>
            <person name="Riley R."/>
            <person name="Ohm R."/>
            <person name="Sun H."/>
            <person name="Tunlid A."/>
            <person name="Henrissat B."/>
            <person name="Grigoriev I.V."/>
            <person name="Hibbett D.S."/>
            <person name="Martin F."/>
        </authorList>
    </citation>
    <scope>NUCLEOTIDE SEQUENCE [LARGE SCALE GENOMIC DNA]</scope>
    <source>
        <strain evidence="8 9">FD-317 M1</strain>
    </source>
</reference>
<dbReference type="PROSITE" id="PS00463">
    <property type="entry name" value="ZN2_CY6_FUNGAL_1"/>
    <property type="match status" value="1"/>
</dbReference>
<evidence type="ECO:0000256" key="5">
    <source>
        <dbReference type="SAM" id="MobiDB-lite"/>
    </source>
</evidence>
<keyword evidence="9" id="KW-1185">Reference proteome</keyword>
<dbReference type="SMART" id="SM00066">
    <property type="entry name" value="GAL4"/>
    <property type="match status" value="1"/>
</dbReference>
<dbReference type="HOGENOM" id="CLU_006019_0_1_1"/>
<evidence type="ECO:0000256" key="2">
    <source>
        <dbReference type="ARBA" id="ARBA00022723"/>
    </source>
</evidence>
<comment type="subcellular location">
    <subcellularLocation>
        <location evidence="1">Nucleus</location>
    </subcellularLocation>
</comment>
<evidence type="ECO:0000256" key="6">
    <source>
        <dbReference type="SAM" id="Phobius"/>
    </source>
</evidence>
<feature type="compositionally biased region" description="Low complexity" evidence="5">
    <location>
        <begin position="121"/>
        <end position="130"/>
    </location>
</feature>
<dbReference type="GO" id="GO:0000981">
    <property type="term" value="F:DNA-binding transcription factor activity, RNA polymerase II-specific"/>
    <property type="evidence" value="ECO:0007669"/>
    <property type="project" value="InterPro"/>
</dbReference>
<dbReference type="PANTHER" id="PTHR46910:SF3">
    <property type="entry name" value="HALOTOLERANCE PROTEIN 9-RELATED"/>
    <property type="match status" value="1"/>
</dbReference>
<dbReference type="GO" id="GO:0005634">
    <property type="term" value="C:nucleus"/>
    <property type="evidence" value="ECO:0007669"/>
    <property type="project" value="UniProtKB-SubCell"/>
</dbReference>
<dbReference type="CDD" id="cd12148">
    <property type="entry name" value="fungal_TF_MHR"/>
    <property type="match status" value="1"/>
</dbReference>
<dbReference type="Proteomes" id="UP000053593">
    <property type="component" value="Unassembled WGS sequence"/>
</dbReference>
<dbReference type="InterPro" id="IPR007219">
    <property type="entry name" value="XnlR_reg_dom"/>
</dbReference>
<dbReference type="Pfam" id="PF04082">
    <property type="entry name" value="Fungal_trans"/>
    <property type="match status" value="1"/>
</dbReference>
<gene>
    <name evidence="8" type="ORF">GYMLUDRAFT_264110</name>
</gene>
<keyword evidence="4" id="KW-0539">Nucleus</keyword>
<dbReference type="EMBL" id="KN834805">
    <property type="protein sequence ID" value="KIK55604.1"/>
    <property type="molecule type" value="Genomic_DNA"/>
</dbReference>
<dbReference type="Gene3D" id="4.10.240.10">
    <property type="entry name" value="Zn(2)-C6 fungal-type DNA-binding domain"/>
    <property type="match status" value="1"/>
</dbReference>
<sequence length="795" mass="89827">MMLPISSAKREACDDCHRRKVRCDGDTAPGNVCSECSKLNLQCTRIIAKKKRGPKPRHPQAPLEPIQSLISAILAAPTTYRVPTSTHVVRGMLVDLASYSQALEKELASLRSMNSLPSESAVSSSSLITSREVPPSSNEVNPVDAPGDRLQDFSSEHSQSRHFGKFSHLKLLQTALDVQDDHNGGHNERISVNVKRSEFWDLKPWHITPPYESKIYEYPPDDLLESLLALYWVHFHPFYPLLHRPTFEESLDAKLHLYDHTFGSTILAVCALGSRYSDDPRVLYGGATSKQSAGWKYFNQIEFVLRKFVDSPSVYVLQVYSLSVIFMLATHMFEASWMLIGPGIRLAQMIGVHRSGFSKGRNPKEVELWKRAFWQLVILDTASSMALGRPRSCSTNELDLELPAMCDDEYWEAPNPDDAFKQPKNTPSKLTFWIHYIKLMEIVGFAQHSIYSARRLDPWGPTTLSTAEWNQKAVMELDSALNKWIDALPDFLKYYNLHQKDTVFAHQSVMLYAGFYWARIQVHKRFMSWPGQKSILTFPSLAICVNAARSCVHLIDWHHRIYKIRLAPLIPPIFSCAIVLLINLWLGIQCQIALNATKEMNQIQKCLDILALYEDRLEIAGRLRDILLSVISISQLPSIENLLSFKRTSLHEEDSFHVNSIENESTSQTNAGFQQTSQLQYNPSNEASFASPFDANLGLNTDWSLPVTVNDLSEIPVHIDIGSDVVAPFDSVPYGSQNTLDTYLPSHGLDRLVYQSSQGQFTNSTTSSSQIEWSRFMAEVDELLRSVGYPVAGQL</sequence>